<evidence type="ECO:0000313" key="3">
    <source>
        <dbReference type="Proteomes" id="UP000315400"/>
    </source>
</evidence>
<name>A0A540VI85_9GAMM</name>
<accession>A0A540VI85</accession>
<comment type="caution">
    <text evidence="2">The sequence shown here is derived from an EMBL/GenBank/DDBJ whole genome shotgun (WGS) entry which is preliminary data.</text>
</comment>
<sequence length="137" mass="15082">MADQSNQKNQVVPSLSKAAIQELTGSKEKLTEFTTVGLIQAITTGLTRIRQSNTSPTAVINYIEALRKVRADLTGDDHENNVPQMMVNIQFNNQNKATPSDVTIEAKKSEPPKKPLSEQDSELLEQVDDMLDGGAWD</sequence>
<proteinExistence type="predicted"/>
<dbReference type="Proteomes" id="UP000315400">
    <property type="component" value="Unassembled WGS sequence"/>
</dbReference>
<feature type="region of interest" description="Disordered" evidence="1">
    <location>
        <begin position="93"/>
        <end position="137"/>
    </location>
</feature>
<reference evidence="2 3" key="1">
    <citation type="submission" date="2019-06" db="EMBL/GenBank/DDBJ databases">
        <title>Metagenome assembled Genome of Spiribacter salinus SL48-SHIP from the microbial mat of Salt Lake 48 (Novosibirsk region, Russia).</title>
        <authorList>
            <person name="Shipova A."/>
            <person name="Rozanov A.S."/>
            <person name="Bryanskaya A.V."/>
            <person name="Peltek S.E."/>
        </authorList>
    </citation>
    <scope>NUCLEOTIDE SEQUENCE [LARGE SCALE GENOMIC DNA]</scope>
    <source>
        <strain evidence="2">SL48-SHIP-2</strain>
    </source>
</reference>
<gene>
    <name evidence="2" type="ORF">FKY71_16630</name>
</gene>
<feature type="compositionally biased region" description="Acidic residues" evidence="1">
    <location>
        <begin position="119"/>
        <end position="131"/>
    </location>
</feature>
<evidence type="ECO:0000313" key="2">
    <source>
        <dbReference type="EMBL" id="TQE96496.1"/>
    </source>
</evidence>
<feature type="compositionally biased region" description="Basic and acidic residues" evidence="1">
    <location>
        <begin position="104"/>
        <end position="117"/>
    </location>
</feature>
<dbReference type="AlphaFoldDB" id="A0A540VI85"/>
<dbReference type="EMBL" id="VIFK01000345">
    <property type="protein sequence ID" value="TQE96496.1"/>
    <property type="molecule type" value="Genomic_DNA"/>
</dbReference>
<protein>
    <submittedName>
        <fullName evidence="2">Uncharacterized protein</fullName>
    </submittedName>
</protein>
<organism evidence="2 3">
    <name type="scientific">Spiribacter salinus</name>
    <dbReference type="NCBI Taxonomy" id="1335746"/>
    <lineage>
        <taxon>Bacteria</taxon>
        <taxon>Pseudomonadati</taxon>
        <taxon>Pseudomonadota</taxon>
        <taxon>Gammaproteobacteria</taxon>
        <taxon>Chromatiales</taxon>
        <taxon>Ectothiorhodospiraceae</taxon>
        <taxon>Spiribacter</taxon>
    </lineage>
</organism>
<evidence type="ECO:0000256" key="1">
    <source>
        <dbReference type="SAM" id="MobiDB-lite"/>
    </source>
</evidence>